<keyword evidence="2" id="KW-1185">Reference proteome</keyword>
<protein>
    <recommendedName>
        <fullName evidence="3">DM10 domain-containing protein</fullName>
    </recommendedName>
</protein>
<organism evidence="1 2">
    <name type="scientific">Tritrichomonas musculus</name>
    <dbReference type="NCBI Taxonomy" id="1915356"/>
    <lineage>
        <taxon>Eukaryota</taxon>
        <taxon>Metamonada</taxon>
        <taxon>Parabasalia</taxon>
        <taxon>Tritrichomonadida</taxon>
        <taxon>Tritrichomonadidae</taxon>
        <taxon>Tritrichomonas</taxon>
    </lineage>
</organism>
<proteinExistence type="predicted"/>
<reference evidence="1 2" key="1">
    <citation type="submission" date="2024-04" db="EMBL/GenBank/DDBJ databases">
        <title>Tritrichomonas musculus Genome.</title>
        <authorList>
            <person name="Alves-Ferreira E."/>
            <person name="Grigg M."/>
            <person name="Lorenzi H."/>
            <person name="Galac M."/>
        </authorList>
    </citation>
    <scope>NUCLEOTIDE SEQUENCE [LARGE SCALE GENOMIC DNA]</scope>
    <source>
        <strain evidence="1 2">EAF2021</strain>
    </source>
</reference>
<evidence type="ECO:0008006" key="3">
    <source>
        <dbReference type="Google" id="ProtNLM"/>
    </source>
</evidence>
<gene>
    <name evidence="1" type="ORF">M9Y10_027863</name>
</gene>
<accession>A0ABR2H5B3</accession>
<dbReference type="Proteomes" id="UP001470230">
    <property type="component" value="Unassembled WGS sequence"/>
</dbReference>
<dbReference type="EMBL" id="JAPFFF010000043">
    <property type="protein sequence ID" value="KAK8841026.1"/>
    <property type="molecule type" value="Genomic_DNA"/>
</dbReference>
<comment type="caution">
    <text evidence="1">The sequence shown here is derived from an EMBL/GenBank/DDBJ whole genome shotgun (WGS) entry which is preliminary data.</text>
</comment>
<sequence>MTHCRTGAEICIYEPFRAKIVSVIHWDDSTIEFKGENLKTLNLNDFKPMILNPPNQEPPTYQDISADQIIAKRIKRFDDLESFTLNHILYTFLIIA</sequence>
<name>A0ABR2H5B3_9EUKA</name>
<evidence type="ECO:0000313" key="2">
    <source>
        <dbReference type="Proteomes" id="UP001470230"/>
    </source>
</evidence>
<evidence type="ECO:0000313" key="1">
    <source>
        <dbReference type="EMBL" id="KAK8841026.1"/>
    </source>
</evidence>